<dbReference type="InterPro" id="IPR036691">
    <property type="entry name" value="Endo/exonu/phosph_ase_sf"/>
</dbReference>
<gene>
    <name evidence="4" type="primary">A05g504550.1_BraROA</name>
    <name evidence="4" type="ORF">IGI04_019202</name>
</gene>
<dbReference type="PANTHER" id="PTHR31286:SF90">
    <property type="entry name" value="DUF4283 DOMAIN-CONTAINING PROTEIN"/>
    <property type="match status" value="1"/>
</dbReference>
<evidence type="ECO:0000256" key="1">
    <source>
        <dbReference type="SAM" id="MobiDB-lite"/>
    </source>
</evidence>
<dbReference type="InterPro" id="IPR040256">
    <property type="entry name" value="At4g02000-like"/>
</dbReference>
<feature type="region of interest" description="Disordered" evidence="1">
    <location>
        <begin position="1"/>
        <end position="48"/>
    </location>
</feature>
<protein>
    <recommendedName>
        <fullName evidence="6">DUF4283 domain-containing protein</fullName>
    </recommendedName>
</protein>
<keyword evidence="5" id="KW-1185">Reference proteome</keyword>
<feature type="region of interest" description="Disordered" evidence="1">
    <location>
        <begin position="544"/>
        <end position="566"/>
    </location>
</feature>
<organism evidence="4 5">
    <name type="scientific">Brassica rapa subsp. trilocularis</name>
    <dbReference type="NCBI Taxonomy" id="1813537"/>
    <lineage>
        <taxon>Eukaryota</taxon>
        <taxon>Viridiplantae</taxon>
        <taxon>Streptophyta</taxon>
        <taxon>Embryophyta</taxon>
        <taxon>Tracheophyta</taxon>
        <taxon>Spermatophyta</taxon>
        <taxon>Magnoliopsida</taxon>
        <taxon>eudicotyledons</taxon>
        <taxon>Gunneridae</taxon>
        <taxon>Pentapetalae</taxon>
        <taxon>rosids</taxon>
        <taxon>malvids</taxon>
        <taxon>Brassicales</taxon>
        <taxon>Brassicaceae</taxon>
        <taxon>Brassiceae</taxon>
        <taxon>Brassica</taxon>
    </lineage>
</organism>
<feature type="domain" description="Endonuclease/exonuclease/phosphatase" evidence="2">
    <location>
        <begin position="594"/>
        <end position="762"/>
    </location>
</feature>
<feature type="compositionally biased region" description="Low complexity" evidence="1">
    <location>
        <begin position="453"/>
        <end position="487"/>
    </location>
</feature>
<reference evidence="4 5" key="1">
    <citation type="submission" date="2021-03" db="EMBL/GenBank/DDBJ databases">
        <authorList>
            <person name="King G.J."/>
            <person name="Bancroft I."/>
            <person name="Baten A."/>
            <person name="Bloomfield J."/>
            <person name="Borpatragohain P."/>
            <person name="He Z."/>
            <person name="Irish N."/>
            <person name="Irwin J."/>
            <person name="Liu K."/>
            <person name="Mauleon R.P."/>
            <person name="Moore J."/>
            <person name="Morris R."/>
            <person name="Ostergaard L."/>
            <person name="Wang B."/>
            <person name="Wells R."/>
        </authorList>
    </citation>
    <scope>NUCLEOTIDE SEQUENCE [LARGE SCALE GENOMIC DNA]</scope>
    <source>
        <strain evidence="4">R-o-18</strain>
        <tissue evidence="4">Leaf</tissue>
    </source>
</reference>
<dbReference type="EMBL" id="JADBGQ010000005">
    <property type="protein sequence ID" value="KAG5397388.1"/>
    <property type="molecule type" value="Genomic_DNA"/>
</dbReference>
<accession>A0ABQ7MF54</accession>
<evidence type="ECO:0000259" key="3">
    <source>
        <dbReference type="Pfam" id="PF14111"/>
    </source>
</evidence>
<proteinExistence type="predicted"/>
<sequence>MSNPWASGRRSSVSPPSSCASGDKRILIPPDPPDSNLPLAQYPPLSPTIPTRREKALVNSTIVSPYPTGQQISAGLSETGIALCNVDVEMVLGPVSVADPITRSDATVGATVDFQIQPSTTVVPPTEFTNNLQEKFTVLLPKFSSPIQTNPALSPTPTIASTSGDEDLPHASIPHPNHPVPPGNSQLVPNPSLVEKIRKSEDKSLKRLAPVTISASGRPSVLIPDAVFQKGADMHKDFIVCVFNGRSPPFSQIQSVLNHLWGKGKRLEIHNNPSSHSLLVRITSDYLKQKILEKGYWYVGDSLFHTKQWTTTNKSLAPSFSSIQIWAHLTGIPLDLRHQEGLSLVAGLVGEPKETDDFTKNLVSLTLAHAKVEVDLTKPLPDVVEFTRQSGEIVEVLVSFPWLPPTCSHCKELGHVVRNCLLVPLPPKAPPANPSKNKTPTIPKTPSGINLHLKTPTKTPSKTPTKTLLKNHPSSSSSVPSPSLSLPEPCPVVPVGSNNSVASVTIHSGLPSTSKNLKPLSSSSLFVPPPFSFASIKNPSLDVPSPTYQPSLKRSRSDPSISPPNNLSLFSNSSHQNITNLLSILCRGWRFASNHASDDDGRIIIVWRDDVNVRILHQSRQSITCEVTLPATAPFIYTAVYASNFRAERVDLWVELLDVCQTYQLHLQPWIIGGDFNEIMHPSEHSLMEVNVTTLQMQEFKDCLQQLEVFDLRFQGPRFTWSNHCPEGPIAKKLDRLLVNSNIISIFPNCVATFYPTLFSDHSPCVLDLAHHLPLAGTMPFRFFNYLTRHPSYHQLVLETWSQAGSLALNLTKLSWKQKSVKGVLKQLNRENFSNIQVRVLEANSIIITDPQLMSLHAITHFRNLLGPDVVHVPAIFSPPSCVQKSSFFSSGLSQQEVDTIKASTGMPNGLLPVRYLGGSIEGHHAARVSWETVTKSREGGGLGIKDLGTWNRACCLKLIWMLFFQGGSVWVAWFRSEVLHGSLSNYWTVNTSTTNSWLANKLIKMRGEVYTWIQLRVGNGVNCRFWTDNWSALGSLQGYFAAGSASRQGIPLTATLSDLNRNGSWTLPRPRSEEMVQAQIALTMVTLGEEEDSYEWVVTGTHTVKLFKRLILLCWKGVIYYLWRERNQRYHNHRFQTSYSLTKSLDRLIKDKILSFRRSSPTTSSSLMQMWVATELIP</sequence>
<feature type="region of interest" description="Disordered" evidence="1">
    <location>
        <begin position="427"/>
        <end position="487"/>
    </location>
</feature>
<dbReference type="Pfam" id="PF03372">
    <property type="entry name" value="Exo_endo_phos"/>
    <property type="match status" value="1"/>
</dbReference>
<evidence type="ECO:0000313" key="5">
    <source>
        <dbReference type="Proteomes" id="UP000823674"/>
    </source>
</evidence>
<feature type="compositionally biased region" description="Low complexity" evidence="1">
    <location>
        <begin position="1"/>
        <end position="21"/>
    </location>
</feature>
<evidence type="ECO:0000259" key="2">
    <source>
        <dbReference type="Pfam" id="PF03372"/>
    </source>
</evidence>
<comment type="caution">
    <text evidence="4">The sequence shown here is derived from an EMBL/GenBank/DDBJ whole genome shotgun (WGS) entry which is preliminary data.</text>
</comment>
<evidence type="ECO:0008006" key="6">
    <source>
        <dbReference type="Google" id="ProtNLM"/>
    </source>
</evidence>
<dbReference type="InterPro" id="IPR025558">
    <property type="entry name" value="DUF4283"/>
</dbReference>
<dbReference type="PANTHER" id="PTHR31286">
    <property type="entry name" value="GLYCINE-RICH CELL WALL STRUCTURAL PROTEIN 1.8-LIKE"/>
    <property type="match status" value="1"/>
</dbReference>
<dbReference type="Proteomes" id="UP000823674">
    <property type="component" value="Chromosome A05"/>
</dbReference>
<dbReference type="InterPro" id="IPR005135">
    <property type="entry name" value="Endo/exonuclease/phosphatase"/>
</dbReference>
<feature type="domain" description="DUF4283" evidence="3">
    <location>
        <begin position="233"/>
        <end position="312"/>
    </location>
</feature>
<feature type="compositionally biased region" description="Polar residues" evidence="1">
    <location>
        <begin position="150"/>
        <end position="163"/>
    </location>
</feature>
<dbReference type="Pfam" id="PF14111">
    <property type="entry name" value="DUF4283"/>
    <property type="match status" value="1"/>
</dbReference>
<dbReference type="Gene3D" id="3.60.10.10">
    <property type="entry name" value="Endonuclease/exonuclease/phosphatase"/>
    <property type="match status" value="1"/>
</dbReference>
<feature type="region of interest" description="Disordered" evidence="1">
    <location>
        <begin position="150"/>
        <end position="187"/>
    </location>
</feature>
<evidence type="ECO:0000313" key="4">
    <source>
        <dbReference type="EMBL" id="KAG5397388.1"/>
    </source>
</evidence>
<dbReference type="SUPFAM" id="SSF56219">
    <property type="entry name" value="DNase I-like"/>
    <property type="match status" value="1"/>
</dbReference>
<name>A0ABQ7MF54_BRACM</name>